<evidence type="ECO:0000256" key="1">
    <source>
        <dbReference type="SAM" id="Phobius"/>
    </source>
</evidence>
<proteinExistence type="predicted"/>
<organism evidence="2 3">
    <name type="scientific">Sphaerisporangium corydalis</name>
    <dbReference type="NCBI Taxonomy" id="1441875"/>
    <lineage>
        <taxon>Bacteria</taxon>
        <taxon>Bacillati</taxon>
        <taxon>Actinomycetota</taxon>
        <taxon>Actinomycetes</taxon>
        <taxon>Streptosporangiales</taxon>
        <taxon>Streptosporangiaceae</taxon>
        <taxon>Sphaerisporangium</taxon>
    </lineage>
</organism>
<gene>
    <name evidence="2" type="ORF">ACFO8L_35375</name>
</gene>
<feature type="transmembrane region" description="Helical" evidence="1">
    <location>
        <begin position="28"/>
        <end position="47"/>
    </location>
</feature>
<evidence type="ECO:0008006" key="4">
    <source>
        <dbReference type="Google" id="ProtNLM"/>
    </source>
</evidence>
<reference evidence="3" key="1">
    <citation type="journal article" date="2019" name="Int. J. Syst. Evol. Microbiol.">
        <title>The Global Catalogue of Microorganisms (GCM) 10K type strain sequencing project: providing services to taxonomists for standard genome sequencing and annotation.</title>
        <authorList>
            <consortium name="The Broad Institute Genomics Platform"/>
            <consortium name="The Broad Institute Genome Sequencing Center for Infectious Disease"/>
            <person name="Wu L."/>
            <person name="Ma J."/>
        </authorList>
    </citation>
    <scope>NUCLEOTIDE SEQUENCE [LARGE SCALE GENOMIC DNA]</scope>
    <source>
        <strain evidence="3">CCUG 49560</strain>
    </source>
</reference>
<keyword evidence="1" id="KW-0812">Transmembrane</keyword>
<accession>A0ABV9ESH7</accession>
<evidence type="ECO:0000313" key="2">
    <source>
        <dbReference type="EMBL" id="MFC4591421.1"/>
    </source>
</evidence>
<keyword evidence="1" id="KW-1133">Transmembrane helix</keyword>
<keyword evidence="1" id="KW-0472">Membrane</keyword>
<dbReference type="RefSeq" id="WP_262844791.1">
    <property type="nucleotide sequence ID" value="NZ_JANZYP010000033.1"/>
</dbReference>
<comment type="caution">
    <text evidence="2">The sequence shown here is derived from an EMBL/GenBank/DDBJ whole genome shotgun (WGS) entry which is preliminary data.</text>
</comment>
<sequence>MPDQHHRPWPGDPRPVVIDVGAGSKAKAVAACVVAEGIGALSVYAAFTGQVDGGSGVAVAAGVIGALFIAVGLLPVVAWRKITRPRRLVIEQQGIRWDDPRGRPWAVAWHELAGVGVSRTVQRRIRAEDRLTPRKVMVRVDLFPADPGFRARHPEMEHLWEFHRVENGYRLPLGSAPKHIEPIDRGMRTHRPGVYMGVRDEGFVVGIV</sequence>
<keyword evidence="3" id="KW-1185">Reference proteome</keyword>
<dbReference type="EMBL" id="JBHSFN010000032">
    <property type="protein sequence ID" value="MFC4591421.1"/>
    <property type="molecule type" value="Genomic_DNA"/>
</dbReference>
<dbReference type="Proteomes" id="UP001595891">
    <property type="component" value="Unassembled WGS sequence"/>
</dbReference>
<feature type="transmembrane region" description="Helical" evidence="1">
    <location>
        <begin position="59"/>
        <end position="79"/>
    </location>
</feature>
<name>A0ABV9ESH7_9ACTN</name>
<protein>
    <recommendedName>
        <fullName evidence="4">PH domain-containing protein</fullName>
    </recommendedName>
</protein>
<evidence type="ECO:0000313" key="3">
    <source>
        <dbReference type="Proteomes" id="UP001595891"/>
    </source>
</evidence>